<accession>A5IK35</accession>
<reference evidence="2" key="1">
    <citation type="submission" date="2007-05" db="EMBL/GenBank/DDBJ databases">
        <title>Complete sequence of Thermotoga petrophila RKU-1.</title>
        <authorList>
            <consortium name="US DOE Joint Genome Institute"/>
            <person name="Copeland A."/>
            <person name="Lucas S."/>
            <person name="Lapidus A."/>
            <person name="Barry K."/>
            <person name="Glavina del Rio T."/>
            <person name="Dalin E."/>
            <person name="Tice H."/>
            <person name="Pitluck S."/>
            <person name="Sims D."/>
            <person name="Brettin T."/>
            <person name="Bruce D."/>
            <person name="Detter J.C."/>
            <person name="Han C."/>
            <person name="Tapia R."/>
            <person name="Schmutz J."/>
            <person name="Larimer F."/>
            <person name="Land M."/>
            <person name="Hauser L."/>
            <person name="Kyrpides N."/>
            <person name="Mikhailova N."/>
            <person name="Nelson K."/>
            <person name="Gogarten J.P."/>
            <person name="Noll K."/>
            <person name="Richardson P."/>
        </authorList>
    </citation>
    <scope>NUCLEOTIDE SEQUENCE [LARGE SCALE GENOMIC DNA]</scope>
    <source>
        <strain evidence="2">ATCC BAA-488 / DSM 13995 / JCM 10881 / RKU-1</strain>
    </source>
</reference>
<dbReference type="Proteomes" id="UP000006558">
    <property type="component" value="Chromosome"/>
</dbReference>
<dbReference type="CDD" id="cd01675">
    <property type="entry name" value="RNR_III"/>
    <property type="match status" value="1"/>
</dbReference>
<dbReference type="Gene3D" id="3.20.70.20">
    <property type="match status" value="1"/>
</dbReference>
<dbReference type="AlphaFoldDB" id="A5IK35"/>
<gene>
    <name evidence="1" type="ordered locus">Tpet_0536</name>
</gene>
<dbReference type="NCBIfam" id="NF006127">
    <property type="entry name" value="PRK08271.1"/>
    <property type="match status" value="1"/>
</dbReference>
<evidence type="ECO:0000313" key="1">
    <source>
        <dbReference type="EMBL" id="ABQ46558.1"/>
    </source>
</evidence>
<dbReference type="STRING" id="390874.Tpet_0536"/>
<dbReference type="eggNOG" id="COG1328">
    <property type="taxonomic scope" value="Bacteria"/>
</dbReference>
<dbReference type="SUPFAM" id="SSF51998">
    <property type="entry name" value="PFL-like glycyl radical enzymes"/>
    <property type="match status" value="1"/>
</dbReference>
<evidence type="ECO:0000313" key="2">
    <source>
        <dbReference type="Proteomes" id="UP000006558"/>
    </source>
</evidence>
<dbReference type="InterPro" id="IPR012833">
    <property type="entry name" value="NrdD"/>
</dbReference>
<dbReference type="EMBL" id="CP000702">
    <property type="protein sequence ID" value="ABQ46558.1"/>
    <property type="molecule type" value="Genomic_DNA"/>
</dbReference>
<dbReference type="PANTHER" id="PTHR21075">
    <property type="entry name" value="ANAEROBIC RIBONUCLEOSIDE-TRIPHOSPHATE REDUCTASE"/>
    <property type="match status" value="1"/>
</dbReference>
<sequence length="651" mass="75658">MKVQYSFEREFEELMSDLLSKYGYEMFQMDGLGDQLDVVKFTEDFVRRGIIESTIDANANVRVTNISTYFIEISKPHTYLYSLYRIWQKMKEMFGKEVADEFVEAQINGAVYLHDRHHAALMPYCFAYTLQPIVEKGLPFIKTIKSEPAKHLSTFIQHVIQFVMFASNQSSGAVGLPDFFVWMWYFVKKDLEEGIIPRDKLDWYIEQHFQILTYSLNQPIRTTQSPYTNFTYLDRNYIKAIFEGERYPDGSLITDHVEDIIALQKHYWEWVSKERERQMFTFPVLTASLLYRDGKFLDEDSARFINKINMKWQDTNWYISDSIDAVASCCRLTSSTQTLKKFSLSSEEEEKLKGRMNSIGGSDLNIGSFKVITMNLPRIALESGGDREKYLQILRHRVQLIKKALAAVREIIKERISEGLLPLYENGLMLLNRQYGTIGVTGVWESASIMGLTTEDIDGLKYTEEGEVFVDNVLDTIREEAEKGYHEYGFTFNIEQVPAEKAAVTLAQKDRFLFGEKQPFEIYSNQWVPLMANTDVLNRIRYSGKWDKKVSGGAILHINLGESFKTEEESFNMVKMIADMGVMYFAFNTKISVCEDGHAFYGERCPACGKAKVDEYMRIVGYLVPVSAFNKERREIEYPRRQFYDSLTIRR</sequence>
<proteinExistence type="predicted"/>
<dbReference type="NCBIfam" id="TIGR02827">
    <property type="entry name" value="RNR_anaer_Bdell"/>
    <property type="match status" value="1"/>
</dbReference>
<name>A5IK35_THEP1</name>
<dbReference type="GO" id="GO:0031250">
    <property type="term" value="C:anaerobic ribonucleoside-triphosphate reductase complex"/>
    <property type="evidence" value="ECO:0007669"/>
    <property type="project" value="TreeGrafter"/>
</dbReference>
<dbReference type="PANTHER" id="PTHR21075:SF0">
    <property type="entry name" value="ANAEROBIC RIBONUCLEOSIDE-TRIPHOSPHATE REDUCTASE"/>
    <property type="match status" value="1"/>
</dbReference>
<reference evidence="1 2" key="2">
    <citation type="journal article" date="2009" name="Proc. Natl. Acad. Sci. U.S.A.">
        <title>On the chimeric nature, thermophilic origin, and phylogenetic placement of the Thermotogales.</title>
        <authorList>
            <person name="Zhaxybayeva O."/>
            <person name="Swithers K.S."/>
            <person name="Lapierre P."/>
            <person name="Fournier G.P."/>
            <person name="Bickhart D.M."/>
            <person name="DeBoy R.T."/>
            <person name="Nelson K.E."/>
            <person name="Nesbo C.L."/>
            <person name="Doolittle W.F."/>
            <person name="Gogarten J.P."/>
            <person name="Noll K.M."/>
        </authorList>
    </citation>
    <scope>NUCLEOTIDE SEQUENCE [LARGE SCALE GENOMIC DNA]</scope>
    <source>
        <strain evidence="2">ATCC BAA-488 / DSM 13995 / JCM 10881 / RKU-1</strain>
    </source>
</reference>
<dbReference type="RefSeq" id="WP_011943163.1">
    <property type="nucleotide sequence ID" value="NC_009486.1"/>
</dbReference>
<dbReference type="GO" id="GO:0009265">
    <property type="term" value="P:2'-deoxyribonucleotide biosynthetic process"/>
    <property type="evidence" value="ECO:0007669"/>
    <property type="project" value="TreeGrafter"/>
</dbReference>
<dbReference type="KEGG" id="tpt:Tpet_0536"/>
<dbReference type="GO" id="GO:0004748">
    <property type="term" value="F:ribonucleoside-diphosphate reductase activity, thioredoxin disulfide as acceptor"/>
    <property type="evidence" value="ECO:0007669"/>
    <property type="project" value="TreeGrafter"/>
</dbReference>
<dbReference type="GO" id="GO:0006260">
    <property type="term" value="P:DNA replication"/>
    <property type="evidence" value="ECO:0007669"/>
    <property type="project" value="InterPro"/>
</dbReference>
<organism evidence="1 2">
    <name type="scientific">Thermotoga petrophila (strain ATCC BAA-488 / DSM 13995 / JCM 10881 / RKU-1)</name>
    <dbReference type="NCBI Taxonomy" id="390874"/>
    <lineage>
        <taxon>Bacteria</taxon>
        <taxon>Thermotogati</taxon>
        <taxon>Thermotogota</taxon>
        <taxon>Thermotogae</taxon>
        <taxon>Thermotogales</taxon>
        <taxon>Thermotogaceae</taxon>
        <taxon>Thermotoga</taxon>
    </lineage>
</organism>
<dbReference type="HOGENOM" id="CLU_019682_0_0_0"/>
<dbReference type="GO" id="GO:0008998">
    <property type="term" value="F:ribonucleoside-triphosphate reductase (thioredoxin) activity"/>
    <property type="evidence" value="ECO:0007669"/>
    <property type="project" value="InterPro"/>
</dbReference>
<dbReference type="Pfam" id="PF13597">
    <property type="entry name" value="NRDD"/>
    <property type="match status" value="1"/>
</dbReference>
<protein>
    <submittedName>
        <fullName evidence="1">Anaerobic ribonucleoside-triphosphate reductase class III</fullName>
    </submittedName>
</protein>